<organism evidence="3 4">
    <name type="scientific">Flavihumibacter fluminis</name>
    <dbReference type="NCBI Taxonomy" id="2909236"/>
    <lineage>
        <taxon>Bacteria</taxon>
        <taxon>Pseudomonadati</taxon>
        <taxon>Bacteroidota</taxon>
        <taxon>Chitinophagia</taxon>
        <taxon>Chitinophagales</taxon>
        <taxon>Chitinophagaceae</taxon>
        <taxon>Flavihumibacter</taxon>
    </lineage>
</organism>
<dbReference type="Pfam" id="PF00072">
    <property type="entry name" value="Response_reg"/>
    <property type="match status" value="1"/>
</dbReference>
<dbReference type="InterPro" id="IPR011006">
    <property type="entry name" value="CheY-like_superfamily"/>
</dbReference>
<dbReference type="Proteomes" id="UP001200145">
    <property type="component" value="Unassembled WGS sequence"/>
</dbReference>
<gene>
    <name evidence="3" type="ORF">L0U88_16810</name>
</gene>
<sequence>MKDLHILLVEDNEGDIILTREALREVTAVKDISVVRDGREAIHFLFKTGTHENAQVPDLVLLDINLPKVDGKEVLKTIKQDPALRSLPVIVLTTSASEKDILEAYTHYANCYITKPVDYSSFMKVIQSMESFWMKTAQLPNS</sequence>
<protein>
    <submittedName>
        <fullName evidence="3">Response regulator</fullName>
    </submittedName>
</protein>
<keyword evidence="1" id="KW-0597">Phosphoprotein</keyword>
<proteinExistence type="predicted"/>
<dbReference type="RefSeq" id="WP_234867377.1">
    <property type="nucleotide sequence ID" value="NZ_JAKEVY010000004.1"/>
</dbReference>
<accession>A0ABS9BNX5</accession>
<evidence type="ECO:0000313" key="4">
    <source>
        <dbReference type="Proteomes" id="UP001200145"/>
    </source>
</evidence>
<dbReference type="EMBL" id="JAKEVY010000004">
    <property type="protein sequence ID" value="MCF1716306.1"/>
    <property type="molecule type" value="Genomic_DNA"/>
</dbReference>
<dbReference type="SUPFAM" id="SSF52172">
    <property type="entry name" value="CheY-like"/>
    <property type="match status" value="1"/>
</dbReference>
<feature type="modified residue" description="4-aspartylphosphate" evidence="1">
    <location>
        <position position="63"/>
    </location>
</feature>
<dbReference type="InterPro" id="IPR001789">
    <property type="entry name" value="Sig_transdc_resp-reg_receiver"/>
</dbReference>
<evidence type="ECO:0000259" key="2">
    <source>
        <dbReference type="PROSITE" id="PS50110"/>
    </source>
</evidence>
<dbReference type="PANTHER" id="PTHR44520">
    <property type="entry name" value="RESPONSE REGULATOR RCP1-RELATED"/>
    <property type="match status" value="1"/>
</dbReference>
<dbReference type="PROSITE" id="PS50110">
    <property type="entry name" value="RESPONSE_REGULATORY"/>
    <property type="match status" value="1"/>
</dbReference>
<dbReference type="SMART" id="SM00448">
    <property type="entry name" value="REC"/>
    <property type="match status" value="1"/>
</dbReference>
<dbReference type="CDD" id="cd17557">
    <property type="entry name" value="REC_Rcp-like"/>
    <property type="match status" value="1"/>
</dbReference>
<name>A0ABS9BNX5_9BACT</name>
<dbReference type="Gene3D" id="3.40.50.2300">
    <property type="match status" value="1"/>
</dbReference>
<evidence type="ECO:0000313" key="3">
    <source>
        <dbReference type="EMBL" id="MCF1716306.1"/>
    </source>
</evidence>
<dbReference type="InterPro" id="IPR052893">
    <property type="entry name" value="TCS_response_regulator"/>
</dbReference>
<keyword evidence="4" id="KW-1185">Reference proteome</keyword>
<evidence type="ECO:0000256" key="1">
    <source>
        <dbReference type="PROSITE-ProRule" id="PRU00169"/>
    </source>
</evidence>
<comment type="caution">
    <text evidence="3">The sequence shown here is derived from an EMBL/GenBank/DDBJ whole genome shotgun (WGS) entry which is preliminary data.</text>
</comment>
<reference evidence="3 4" key="1">
    <citation type="submission" date="2022-01" db="EMBL/GenBank/DDBJ databases">
        <title>Flavihumibacter sp. nov., isolated from sediment of a river.</title>
        <authorList>
            <person name="Liu H."/>
        </authorList>
    </citation>
    <scope>NUCLEOTIDE SEQUENCE [LARGE SCALE GENOMIC DNA]</scope>
    <source>
        <strain evidence="3 4">RY-1</strain>
    </source>
</reference>
<dbReference type="PANTHER" id="PTHR44520:SF2">
    <property type="entry name" value="RESPONSE REGULATOR RCP1"/>
    <property type="match status" value="1"/>
</dbReference>
<feature type="domain" description="Response regulatory" evidence="2">
    <location>
        <begin position="5"/>
        <end position="130"/>
    </location>
</feature>